<organism evidence="4 5">
    <name type="scientific">Erysipelothrix rhusiopathiae ATCC 19414</name>
    <dbReference type="NCBI Taxonomy" id="525280"/>
    <lineage>
        <taxon>Bacteria</taxon>
        <taxon>Bacillati</taxon>
        <taxon>Bacillota</taxon>
        <taxon>Erysipelotrichia</taxon>
        <taxon>Erysipelotrichales</taxon>
        <taxon>Erysipelotrichaceae</taxon>
        <taxon>Erysipelothrix</taxon>
    </lineage>
</organism>
<dbReference type="Gene3D" id="3.40.1170.60">
    <property type="match status" value="1"/>
</dbReference>
<name>E7FUL7_ERYRH</name>
<dbReference type="PANTHER" id="PTHR11076:SF35">
    <property type="entry name" value="DNA REPAIR PROTEIN HOMOLOG YOBH"/>
    <property type="match status" value="1"/>
</dbReference>
<dbReference type="GO" id="GO:0003887">
    <property type="term" value="F:DNA-directed DNA polymerase activity"/>
    <property type="evidence" value="ECO:0007669"/>
    <property type="project" value="UniProtKB-EC"/>
</dbReference>
<dbReference type="PROSITE" id="PS50173">
    <property type="entry name" value="UMUC"/>
    <property type="match status" value="1"/>
</dbReference>
<dbReference type="RefSeq" id="WP_003773407.1">
    <property type="nucleotide sequence ID" value="NZ_ACLK02000001.1"/>
</dbReference>
<dbReference type="Proteomes" id="UP000003028">
    <property type="component" value="Unassembled WGS sequence"/>
</dbReference>
<dbReference type="Pfam" id="PF21999">
    <property type="entry name" value="IMS_HHH_1"/>
    <property type="match status" value="1"/>
</dbReference>
<dbReference type="InterPro" id="IPR050116">
    <property type="entry name" value="DNA_polymerase-Y"/>
</dbReference>
<reference evidence="4" key="1">
    <citation type="submission" date="2011-01" db="EMBL/GenBank/DDBJ databases">
        <authorList>
            <person name="Muzny D."/>
            <person name="Qin X."/>
            <person name="Buhay C."/>
            <person name="Dugan-Rocha S."/>
            <person name="Ding Y."/>
            <person name="Chen G."/>
            <person name="Hawes A."/>
            <person name="Holder M."/>
            <person name="Jhangiani S."/>
            <person name="Johnson A."/>
            <person name="Khan Z."/>
            <person name="Li Z."/>
            <person name="Liu W."/>
            <person name="Liu X."/>
            <person name="Perez L."/>
            <person name="Shen H."/>
            <person name="Wang Q."/>
            <person name="Watt J."/>
            <person name="Xi L."/>
            <person name="Xin Y."/>
            <person name="Zhou J."/>
            <person name="Deng J."/>
            <person name="Jiang H."/>
            <person name="Liu Y."/>
            <person name="Qu J."/>
            <person name="Song X.-Z."/>
            <person name="Zhang L."/>
            <person name="Villasana D."/>
            <person name="Johnson A."/>
            <person name="Liu J."/>
            <person name="Liyanage D."/>
            <person name="Lorensuhewa L."/>
            <person name="Robinson T."/>
            <person name="Song A."/>
            <person name="Song B.-B."/>
            <person name="Dinh H."/>
            <person name="Thornton R."/>
            <person name="Coyle M."/>
            <person name="Francisco L."/>
            <person name="Jackson L."/>
            <person name="Javaid M."/>
            <person name="Korchina V."/>
            <person name="Kovar C."/>
            <person name="Mata R."/>
            <person name="Mathew T."/>
            <person name="Ngo R."/>
            <person name="Nguyen L."/>
            <person name="Nguyen N."/>
            <person name="Okwuonu G."/>
            <person name="Ongeri F."/>
            <person name="Pham C."/>
            <person name="Simmons D."/>
            <person name="Wilczek-Boney K."/>
            <person name="Hale W."/>
            <person name="Jakkamsetti A."/>
            <person name="Pham P."/>
            <person name="Ruth R."/>
            <person name="San Lucas F."/>
            <person name="Warren J."/>
            <person name="Zhang J."/>
            <person name="Zhao Z."/>
            <person name="Zhou C."/>
            <person name="Zhu D."/>
            <person name="Lee S."/>
            <person name="Bess C."/>
            <person name="Blankenburg K."/>
            <person name="Forbes L."/>
            <person name="Fu Q."/>
            <person name="Gubbala S."/>
            <person name="Hirani K."/>
            <person name="Jayaseelan J.C."/>
            <person name="Lara F."/>
            <person name="Munidasa M."/>
            <person name="Palculict T."/>
            <person name="Patil S."/>
            <person name="Pu L.-L."/>
            <person name="Saada N."/>
            <person name="Tang L."/>
            <person name="Weissenberger G."/>
            <person name="Zhu Y."/>
            <person name="Hemphill L."/>
            <person name="Shang Y."/>
            <person name="Youmans B."/>
            <person name="Ayvaz T."/>
            <person name="Ross M."/>
            <person name="Santibanez J."/>
            <person name="Aqrawi P."/>
            <person name="Gross S."/>
            <person name="Joshi V."/>
            <person name="Fowler G."/>
            <person name="Nazareth L."/>
            <person name="Reid J."/>
            <person name="Worley K."/>
            <person name="Petrosino J."/>
            <person name="Highlander S."/>
            <person name="Gibbs R."/>
        </authorList>
    </citation>
    <scope>NUCLEOTIDE SEQUENCE [LARGE SCALE GENOMIC DNA]</scope>
    <source>
        <strain evidence="4">ATCC 19414</strain>
    </source>
</reference>
<protein>
    <submittedName>
        <fullName evidence="4">ImpB/MucB/SamB family protein</fullName>
        <ecNumber evidence="4">2.7.7.7</ecNumber>
    </submittedName>
</protein>
<keyword evidence="4" id="KW-0548">Nucleotidyltransferase</keyword>
<dbReference type="OrthoDB" id="9808813at2"/>
<keyword evidence="4" id="KW-0808">Transferase</keyword>
<dbReference type="PANTHER" id="PTHR11076">
    <property type="entry name" value="DNA REPAIR POLYMERASE UMUC / TRANSFERASE FAMILY MEMBER"/>
    <property type="match status" value="1"/>
</dbReference>
<feature type="domain" description="UmuC" evidence="3">
    <location>
        <begin position="15"/>
        <end position="213"/>
    </location>
</feature>
<evidence type="ECO:0000256" key="2">
    <source>
        <dbReference type="SAM" id="MobiDB-lite"/>
    </source>
</evidence>
<dbReference type="InterPro" id="IPR001126">
    <property type="entry name" value="UmuC"/>
</dbReference>
<dbReference type="InterPro" id="IPR036775">
    <property type="entry name" value="DNA_pol_Y-fam_lit_finger_sf"/>
</dbReference>
<dbReference type="EC" id="2.7.7.7" evidence="4"/>
<evidence type="ECO:0000256" key="1">
    <source>
        <dbReference type="ARBA" id="ARBA00010945"/>
    </source>
</evidence>
<dbReference type="Pfam" id="PF11799">
    <property type="entry name" value="IMS_C"/>
    <property type="match status" value="1"/>
</dbReference>
<feature type="compositionally biased region" description="Basic and acidic residues" evidence="2">
    <location>
        <begin position="443"/>
        <end position="462"/>
    </location>
</feature>
<dbReference type="GO" id="GO:0005829">
    <property type="term" value="C:cytosol"/>
    <property type="evidence" value="ECO:0007669"/>
    <property type="project" value="TreeGrafter"/>
</dbReference>
<comment type="caution">
    <text evidence="4">The sequence shown here is derived from an EMBL/GenBank/DDBJ whole genome shotgun (WGS) entry which is preliminary data.</text>
</comment>
<dbReference type="GO" id="GO:0042276">
    <property type="term" value="P:error-prone translesion synthesis"/>
    <property type="evidence" value="ECO:0007669"/>
    <property type="project" value="TreeGrafter"/>
</dbReference>
<dbReference type="SUPFAM" id="SSF100879">
    <property type="entry name" value="Lesion bypass DNA polymerase (Y-family), little finger domain"/>
    <property type="match status" value="1"/>
</dbReference>
<dbReference type="GO" id="GO:0006281">
    <property type="term" value="P:DNA repair"/>
    <property type="evidence" value="ECO:0007669"/>
    <property type="project" value="InterPro"/>
</dbReference>
<dbReference type="InterPro" id="IPR017961">
    <property type="entry name" value="DNA_pol_Y-fam_little_finger"/>
</dbReference>
<comment type="similarity">
    <text evidence="1">Belongs to the DNA polymerase type-Y family.</text>
</comment>
<dbReference type="InterPro" id="IPR053848">
    <property type="entry name" value="IMS_HHH_1"/>
</dbReference>
<evidence type="ECO:0000313" key="4">
    <source>
        <dbReference type="EMBL" id="EFY09478.1"/>
    </source>
</evidence>
<dbReference type="EMBL" id="ACLK02000001">
    <property type="protein sequence ID" value="EFY09478.1"/>
    <property type="molecule type" value="Genomic_DNA"/>
</dbReference>
<dbReference type="SUPFAM" id="SSF56672">
    <property type="entry name" value="DNA/RNA polymerases"/>
    <property type="match status" value="1"/>
</dbReference>
<accession>E7FUL7</accession>
<sequence length="462" mass="52329">MNMVFDYDKEPSRDILCIDCKSFYASCEAVARGLNPLKTKLVVMSYPSDSVRERGSGLILASSPMAKKAFGISNVSRARDLPFPYPEDLVIAPPRMNLYMTVHRQINEIFRCYVDDQNVATYSVDETFLDVTDSLSYFNCKTAYELAKIIQTHVYKDTGIYTTVGIGDNPLLAKLALDNEAKHTRDMKAEWRYEDVASKLWKIETITDFWGIGSRTALRLKRMGIDTIEQLAHANYHHLKKEMGVIGMQLYAHAWGIDRTFLGEHYIPKSKSIGNSQVLNRDYTNKQEIIVVIREMADQVATRLRKENKYTKCIGLWIGYSLSYIDETGKTGFSKQVKIEATSNSARIAEALLQIFDQYYDVQVVRNLGINCTQLENPTQDQLSLFEPLEIKDRDRKLDQVVDDVRSKFGFTKLVYASSLTQGGRAIARSSLVGGHAGGMEGIESRGSEDDTEADKKNIYKL</sequence>
<dbReference type="Pfam" id="PF00817">
    <property type="entry name" value="IMS"/>
    <property type="match status" value="1"/>
</dbReference>
<dbReference type="STRING" id="1648.A2I91_05830"/>
<dbReference type="Gene3D" id="3.30.70.270">
    <property type="match status" value="1"/>
</dbReference>
<evidence type="ECO:0000313" key="5">
    <source>
        <dbReference type="Proteomes" id="UP000003028"/>
    </source>
</evidence>
<proteinExistence type="inferred from homology"/>
<dbReference type="Gene3D" id="1.10.150.20">
    <property type="entry name" value="5' to 3' exonuclease, C-terminal subdomain"/>
    <property type="match status" value="1"/>
</dbReference>
<dbReference type="InterPro" id="IPR043128">
    <property type="entry name" value="Rev_trsase/Diguanyl_cyclase"/>
</dbReference>
<dbReference type="AlphaFoldDB" id="E7FUL7"/>
<dbReference type="InterPro" id="IPR043502">
    <property type="entry name" value="DNA/RNA_pol_sf"/>
</dbReference>
<dbReference type="GO" id="GO:0003684">
    <property type="term" value="F:damaged DNA binding"/>
    <property type="evidence" value="ECO:0007669"/>
    <property type="project" value="InterPro"/>
</dbReference>
<feature type="region of interest" description="Disordered" evidence="2">
    <location>
        <begin position="438"/>
        <end position="462"/>
    </location>
</feature>
<evidence type="ECO:0000259" key="3">
    <source>
        <dbReference type="PROSITE" id="PS50173"/>
    </source>
</evidence>
<dbReference type="Gene3D" id="3.30.1490.100">
    <property type="entry name" value="DNA polymerase, Y-family, little finger domain"/>
    <property type="match status" value="1"/>
</dbReference>
<dbReference type="CDD" id="cd01700">
    <property type="entry name" value="PolY_Pol_V_umuC"/>
    <property type="match status" value="1"/>
</dbReference>
<keyword evidence="5" id="KW-1185">Reference proteome</keyword>
<dbReference type="GO" id="GO:0009432">
    <property type="term" value="P:SOS response"/>
    <property type="evidence" value="ECO:0007669"/>
    <property type="project" value="TreeGrafter"/>
</dbReference>
<gene>
    <name evidence="4" type="primary">dinB2</name>
    <name evidence="4" type="ORF">HMPREF0357_10273</name>
</gene>